<dbReference type="InterPro" id="IPR011009">
    <property type="entry name" value="Kinase-like_dom_sf"/>
</dbReference>
<feature type="domain" description="Protein kinase" evidence="4">
    <location>
        <begin position="1"/>
        <end position="219"/>
    </location>
</feature>
<dbReference type="AlphaFoldDB" id="A0A9W2YVI6"/>
<evidence type="ECO:0000256" key="2">
    <source>
        <dbReference type="ARBA" id="ARBA00022840"/>
    </source>
</evidence>
<protein>
    <submittedName>
        <fullName evidence="6">Uncharacterized protein LOC106078000</fullName>
    </submittedName>
</protein>
<evidence type="ECO:0000259" key="4">
    <source>
        <dbReference type="PROSITE" id="PS50011"/>
    </source>
</evidence>
<dbReference type="GeneID" id="106078000"/>
<reference evidence="6" key="1">
    <citation type="submission" date="2025-08" db="UniProtKB">
        <authorList>
            <consortium name="RefSeq"/>
        </authorList>
    </citation>
    <scope>IDENTIFICATION</scope>
</reference>
<evidence type="ECO:0000256" key="3">
    <source>
        <dbReference type="SAM" id="MobiDB-lite"/>
    </source>
</evidence>
<dbReference type="InterPro" id="IPR001245">
    <property type="entry name" value="Ser-Thr/Tyr_kinase_cat_dom"/>
</dbReference>
<keyword evidence="1" id="KW-0547">Nucleotide-binding</keyword>
<dbReference type="RefSeq" id="XP_055866788.1">
    <property type="nucleotide sequence ID" value="XM_056010813.1"/>
</dbReference>
<keyword evidence="2" id="KW-0067">ATP-binding</keyword>
<proteinExistence type="predicted"/>
<dbReference type="SUPFAM" id="SSF56112">
    <property type="entry name" value="Protein kinase-like (PK-like)"/>
    <property type="match status" value="2"/>
</dbReference>
<gene>
    <name evidence="6" type="primary">LOC106078000</name>
</gene>
<evidence type="ECO:0000256" key="1">
    <source>
        <dbReference type="ARBA" id="ARBA00022741"/>
    </source>
</evidence>
<feature type="region of interest" description="Disordered" evidence="3">
    <location>
        <begin position="671"/>
        <end position="693"/>
    </location>
</feature>
<organism evidence="5 6">
    <name type="scientific">Biomphalaria glabrata</name>
    <name type="common">Bloodfluke planorb</name>
    <name type="synonym">Freshwater snail</name>
    <dbReference type="NCBI Taxonomy" id="6526"/>
    <lineage>
        <taxon>Eukaryota</taxon>
        <taxon>Metazoa</taxon>
        <taxon>Spiralia</taxon>
        <taxon>Lophotrochozoa</taxon>
        <taxon>Mollusca</taxon>
        <taxon>Gastropoda</taxon>
        <taxon>Heterobranchia</taxon>
        <taxon>Euthyneura</taxon>
        <taxon>Panpulmonata</taxon>
        <taxon>Hygrophila</taxon>
        <taxon>Lymnaeoidea</taxon>
        <taxon>Planorbidae</taxon>
        <taxon>Biomphalaria</taxon>
    </lineage>
</organism>
<dbReference type="GO" id="GO:0004672">
    <property type="term" value="F:protein kinase activity"/>
    <property type="evidence" value="ECO:0007669"/>
    <property type="project" value="InterPro"/>
</dbReference>
<evidence type="ECO:0000313" key="5">
    <source>
        <dbReference type="Proteomes" id="UP001165740"/>
    </source>
</evidence>
<keyword evidence="5" id="KW-1185">Reference proteome</keyword>
<dbReference type="InterPro" id="IPR000719">
    <property type="entry name" value="Prot_kinase_dom"/>
</dbReference>
<dbReference type="Proteomes" id="UP001165740">
    <property type="component" value="Chromosome 14"/>
</dbReference>
<name>A0A9W2YVI6_BIOGL</name>
<dbReference type="OrthoDB" id="6162313at2759"/>
<dbReference type="InterPro" id="IPR050198">
    <property type="entry name" value="Non-receptor_tyrosine_kinases"/>
</dbReference>
<dbReference type="Pfam" id="PF07714">
    <property type="entry name" value="PK_Tyr_Ser-Thr"/>
    <property type="match status" value="2"/>
</dbReference>
<accession>A0A9W2YVI6</accession>
<dbReference type="PANTHER" id="PTHR24418">
    <property type="entry name" value="TYROSINE-PROTEIN KINASE"/>
    <property type="match status" value="1"/>
</dbReference>
<evidence type="ECO:0000313" key="6">
    <source>
        <dbReference type="RefSeq" id="XP_055866788.1"/>
    </source>
</evidence>
<dbReference type="GO" id="GO:0005524">
    <property type="term" value="F:ATP binding"/>
    <property type="evidence" value="ECO:0007669"/>
    <property type="project" value="UniProtKB-KW"/>
</dbReference>
<dbReference type="PROSITE" id="PS50011">
    <property type="entry name" value="PROTEIN_KINASE_DOM"/>
    <property type="match status" value="2"/>
</dbReference>
<dbReference type="PRINTS" id="PR00109">
    <property type="entry name" value="TYRKINASE"/>
</dbReference>
<feature type="domain" description="Protein kinase" evidence="4">
    <location>
        <begin position="244"/>
        <end position="507"/>
    </location>
</feature>
<sequence>MIEILKQLDHDHILKLFAYRLTTIPKFNITEYYSNNLQDFLANKNKNHKYCNEKTLLLYLLQTSSALEHCHSKNIVHSNLMGASLFLVSKEKVMLGEFSLAVQLNISKEILLLTEDTQSLPIRWTAPETLKERKVSLKSDVAMFGNLMYEVLTHGVLPYSRENLSEEEFFSRAVHFLIEPHRESCFKDDYYKLMLSCTHHRPERRPDIKNVQISLQHFLDNYSDDEVTSYSFPNLHDGTLKPSTQFTRGLPQTKKGYVIPILPKLEKVIQETIHYYKVGQFALFRETVSTHMSRMLVAKVQAGILDEIIPRVDIERVKNNSRTSYVIDILLPANCSEDLCSLIDNNQVGQSPDSCLHLILKAAEMLKYFHDNNFILGQLKMSDIVIDMTSETLKIYPISLRHMIYKTSSTDSSSTTRQSPYDNIACSFETDVFIFGRFMKELLLKVDAMKRPTWYSEPNTMDSDSVNMEQLNMNSCPASMYTLMDKCMQKMPQDRPKLSEIIRDVNYEINNIKFSSCASLTSTRNTQFSSEDIEGLTSTRNTQFSSEDIERLTSTRNTQFSSEDIEGLTSTRTTQNTITRHKKVSQNLEAINPSVHSSLTSSLKSESLSFIRSQSVPSGPKHQSGFNRFASTEMMVLNPSDSEELSGEEDTPDIQVVNQEKNFFASHGIDYHDNSIQEHGPGDTPPTHSSSNLAQIKTSDPEIVYCEIAPASRELISLDETFVKQVDCPDQKTSANVKVNKTSTVKKISAFKKIQNEYVKKNRSRMQNKKSFQPEVKNLHNMAVMKQYHSRPLPPIPDEERQDKGELSTDENVYLIPSKFDTEHNKDYEIGHIAYMLGHVFSPTPKKDISNAVVPSTHTDYDAMAVENYSSYPYFDWPSLNSSSESSLSFRDDFDNYDHVRCLSDDNETSKADEKFYDVSKDVAAPDEHICLQTCLSDDLACSETLSENVIVNSGNVGVSASYNQNALNFKDTIAQHRDILQQSWSDSGLNHNHVSEDNVVYSVCVANSASDGDLCRKNCPDFCNISSHQHVIQNSSSVLSKTKLALATSNVEEVESVASEKYDHLSKAFPNDSNLNKCCMPLTEADSSDDHDTLSTIVYYV</sequence>
<dbReference type="Gene3D" id="1.10.510.10">
    <property type="entry name" value="Transferase(Phosphotransferase) domain 1"/>
    <property type="match status" value="2"/>
</dbReference>